<keyword evidence="3 4" id="KW-0501">Molybdenum cofactor biosynthesis</keyword>
<dbReference type="InterPro" id="IPR000192">
    <property type="entry name" value="Aminotrans_V_dom"/>
</dbReference>
<dbReference type="InterPro" id="IPR028886">
    <property type="entry name" value="MoCo_sulfurase"/>
</dbReference>
<gene>
    <name evidence="4" type="primary">hxB</name>
    <name evidence="6" type="ORF">E0L32_000583</name>
</gene>
<dbReference type="PANTHER" id="PTHR14237">
    <property type="entry name" value="MOLYBDOPTERIN COFACTOR SULFURASE MOSC"/>
    <property type="match status" value="1"/>
</dbReference>
<sequence length="834" mass="91146">MAGAQATGYNTSVEAFREHEYPMLKDAVYLDHAGTTVPPKSAVDAFAKDMTSNLFGNPHSGSPSSQLSSSRIDDIRARVLQFFNADPTEFDLVFVANATAGIKLVAEAFRARPGSFAYAYHSASHTSLVGVREEANRSLCLDNEAMEDWLFEKHRPLLLSDNEEDALLFAYPAQSNMDGRRYPLEWSDRLRRIESNNGRRLYTLLDAAAFASTSPLDLSDSDAAPDFTVLSFYKIFGFPDLGGLIIRRQAEPLFDSRKYFGGGTVDMVLCGKEEWHTFKTESLHSRLEDGTLPVHNIVALDTAMDAQRRLYGSMHDVASHTRYLSRRLFSGLQRIQHGNETPVCEMYSPDPVCLGTSIDCGPIVAFNLRNHLGAWISAAEFEKLASLKGFHIRTGGVCNPGGIASALGLAPWEMKRNFSAGFRCGTDNDVAGGKPTGVIRASLGAMSTLSDVDRFIAFIEEFYTERKTAAPQEKYNTRISTPASRYRVQRLNVFPIKGCGGFTVPLNTSWEIRPEGLAWDREWCLLHRGTGQALGQKRHPKMALLRPSLDFERGELRVRYAGDMPAHSSKEIAVPLSANPAMLSPVGTFRARSSRVCGDEISAQTYTDPTVNNFFSAALGVPCVLARFPPGGEGKTMRHSKARIQQHQNLAACARPYSLPGAFPTPPSPPDSDTESAQRRILLSNESPILAINLASVRALNKEIKANGGGKEVSADVFRANVVIDSTDGGGPDEPYAEDGWAGITVGGAQRFAMLGSCRRCHMICINQATAEKSEEPFVTLSKTRRFDGKVFFGTHMGLRSPNGLGEAAAGAARTKEAQHPTIRVGDAVVVEML</sequence>
<evidence type="ECO:0000256" key="4">
    <source>
        <dbReference type="HAMAP-Rule" id="MF_03050"/>
    </source>
</evidence>
<dbReference type="Pfam" id="PF00266">
    <property type="entry name" value="Aminotran_5"/>
    <property type="match status" value="1"/>
</dbReference>
<keyword evidence="7" id="KW-1185">Reference proteome</keyword>
<organism evidence="6 7">
    <name type="scientific">Thyridium curvatum</name>
    <dbReference type="NCBI Taxonomy" id="1093900"/>
    <lineage>
        <taxon>Eukaryota</taxon>
        <taxon>Fungi</taxon>
        <taxon>Dikarya</taxon>
        <taxon>Ascomycota</taxon>
        <taxon>Pezizomycotina</taxon>
        <taxon>Sordariomycetes</taxon>
        <taxon>Sordariomycetidae</taxon>
        <taxon>Thyridiales</taxon>
        <taxon>Thyridiaceae</taxon>
        <taxon>Thyridium</taxon>
    </lineage>
</organism>
<dbReference type="Pfam" id="PF03476">
    <property type="entry name" value="MOSC_N"/>
    <property type="match status" value="1"/>
</dbReference>
<dbReference type="Gene3D" id="3.40.640.10">
    <property type="entry name" value="Type I PLP-dependent aspartate aminotransferase-like (Major domain)"/>
    <property type="match status" value="1"/>
</dbReference>
<dbReference type="EC" id="2.8.1.9" evidence="4"/>
<dbReference type="Pfam" id="PF03473">
    <property type="entry name" value="MOSC"/>
    <property type="match status" value="1"/>
</dbReference>
<accession>A0A507B9W8</accession>
<evidence type="ECO:0000313" key="7">
    <source>
        <dbReference type="Proteomes" id="UP000319257"/>
    </source>
</evidence>
<dbReference type="InParanoid" id="A0A507B9W8"/>
<dbReference type="SUPFAM" id="SSF53383">
    <property type="entry name" value="PLP-dependent transferases"/>
    <property type="match status" value="1"/>
</dbReference>
<proteinExistence type="inferred from homology"/>
<dbReference type="AlphaFoldDB" id="A0A507B9W8"/>
<comment type="similarity">
    <text evidence="4">Belongs to the class-V pyridoxal-phosphate-dependent aminotransferase family. MOCOS subfamily.</text>
</comment>
<comment type="caution">
    <text evidence="6">The sequence shown here is derived from an EMBL/GenBank/DDBJ whole genome shotgun (WGS) entry which is preliminary data.</text>
</comment>
<name>A0A507B9W8_9PEZI</name>
<dbReference type="GO" id="GO:0030170">
    <property type="term" value="F:pyridoxal phosphate binding"/>
    <property type="evidence" value="ECO:0007669"/>
    <property type="project" value="UniProtKB-UniRule"/>
</dbReference>
<feature type="modified residue" description="N6-(pyridoxal phosphate)lysine" evidence="4">
    <location>
        <position position="234"/>
    </location>
</feature>
<dbReference type="GO" id="GO:0030151">
    <property type="term" value="F:molybdenum ion binding"/>
    <property type="evidence" value="ECO:0007669"/>
    <property type="project" value="UniProtKB-UniRule"/>
</dbReference>
<dbReference type="InterPro" id="IPR015424">
    <property type="entry name" value="PyrdxlP-dep_Trfase"/>
</dbReference>
<comment type="function">
    <text evidence="4">Sulfurates the molybdenum cofactor. Sulfation of molybdenum is essential for xanthine dehydrogenase (XDH) and aldehyde oxidase (ADO) enzymes in which molybdenum cofactor is liganded by 1 oxygen and 1 sulfur atom in active form.</text>
</comment>
<dbReference type="HAMAP" id="MF_03050">
    <property type="entry name" value="MOCOS"/>
    <property type="match status" value="1"/>
</dbReference>
<dbReference type="InterPro" id="IPR005303">
    <property type="entry name" value="MOCOS_middle"/>
</dbReference>
<dbReference type="PROSITE" id="PS51340">
    <property type="entry name" value="MOSC"/>
    <property type="match status" value="1"/>
</dbReference>
<dbReference type="OrthoDB" id="10264306at2759"/>
<feature type="active site" evidence="4">
    <location>
        <position position="398"/>
    </location>
</feature>
<dbReference type="InterPro" id="IPR015421">
    <property type="entry name" value="PyrdxlP-dep_Trfase_major"/>
</dbReference>
<keyword evidence="1 4" id="KW-0808">Transferase</keyword>
<dbReference type="EMBL" id="SKBQ01000002">
    <property type="protein sequence ID" value="TPX14189.1"/>
    <property type="molecule type" value="Genomic_DNA"/>
</dbReference>
<dbReference type="STRING" id="1093900.A0A507B9W8"/>
<dbReference type="PANTHER" id="PTHR14237:SF80">
    <property type="entry name" value="MOLYBDENUM COFACTOR SULFURASE"/>
    <property type="match status" value="1"/>
</dbReference>
<evidence type="ECO:0000256" key="1">
    <source>
        <dbReference type="ARBA" id="ARBA00022679"/>
    </source>
</evidence>
<dbReference type="Proteomes" id="UP000319257">
    <property type="component" value="Unassembled WGS sequence"/>
</dbReference>
<comment type="catalytic activity">
    <reaction evidence="4">
        <text>Mo-molybdopterin + L-cysteine + AH2 = thio-Mo-molybdopterin + L-alanine + A + H2O</text>
        <dbReference type="Rhea" id="RHEA:42636"/>
        <dbReference type="ChEBI" id="CHEBI:13193"/>
        <dbReference type="ChEBI" id="CHEBI:15377"/>
        <dbReference type="ChEBI" id="CHEBI:17499"/>
        <dbReference type="ChEBI" id="CHEBI:35235"/>
        <dbReference type="ChEBI" id="CHEBI:57972"/>
        <dbReference type="ChEBI" id="CHEBI:71302"/>
        <dbReference type="ChEBI" id="CHEBI:82685"/>
        <dbReference type="EC" id="2.8.1.9"/>
    </reaction>
</comment>
<feature type="domain" description="MOSC" evidence="5">
    <location>
        <begin position="657"/>
        <end position="832"/>
    </location>
</feature>
<evidence type="ECO:0000256" key="3">
    <source>
        <dbReference type="ARBA" id="ARBA00023150"/>
    </source>
</evidence>
<dbReference type="SUPFAM" id="SSF141673">
    <property type="entry name" value="MOSC N-terminal domain-like"/>
    <property type="match status" value="1"/>
</dbReference>
<evidence type="ECO:0000313" key="6">
    <source>
        <dbReference type="EMBL" id="TPX14189.1"/>
    </source>
</evidence>
<dbReference type="GO" id="GO:0016829">
    <property type="term" value="F:lyase activity"/>
    <property type="evidence" value="ECO:0007669"/>
    <property type="project" value="UniProtKB-UniRule"/>
</dbReference>
<evidence type="ECO:0000259" key="5">
    <source>
        <dbReference type="PROSITE" id="PS51340"/>
    </source>
</evidence>
<dbReference type="InterPro" id="IPR005302">
    <property type="entry name" value="MoCF_Sase_C"/>
</dbReference>
<dbReference type="GO" id="GO:0006777">
    <property type="term" value="P:Mo-molybdopterin cofactor biosynthetic process"/>
    <property type="evidence" value="ECO:0007669"/>
    <property type="project" value="UniProtKB-UniRule"/>
</dbReference>
<keyword evidence="2 4" id="KW-0663">Pyridoxal phosphate</keyword>
<evidence type="ECO:0000256" key="2">
    <source>
        <dbReference type="ARBA" id="ARBA00022898"/>
    </source>
</evidence>
<comment type="cofactor">
    <cofactor evidence="4">
        <name>pyridoxal 5'-phosphate</name>
        <dbReference type="ChEBI" id="CHEBI:597326"/>
    </cofactor>
</comment>
<protein>
    <recommendedName>
        <fullName evidence="4">Molybdenum cofactor sulfurase</fullName>
        <shortName evidence="4">MCS</shortName>
        <shortName evidence="4">MOS</shortName>
        <shortName evidence="4">MoCo sulfurase</shortName>
        <ecNumber evidence="4">2.8.1.9</ecNumber>
    </recommendedName>
    <alternativeName>
        <fullName evidence="4">Molybdenum cofactor sulfurtransferase</fullName>
    </alternativeName>
</protein>
<reference evidence="6 7" key="1">
    <citation type="submission" date="2019-06" db="EMBL/GenBank/DDBJ databases">
        <title>Draft genome sequence of the filamentous fungus Phialemoniopsis curvata isolated from diesel fuel.</title>
        <authorList>
            <person name="Varaljay V.A."/>
            <person name="Lyon W.J."/>
            <person name="Crouch A.L."/>
            <person name="Drake C.E."/>
            <person name="Hollomon J.M."/>
            <person name="Nadeau L.J."/>
            <person name="Nunn H.S."/>
            <person name="Stevenson B.S."/>
            <person name="Bojanowski C.L."/>
            <person name="Crookes-Goodson W.J."/>
        </authorList>
    </citation>
    <scope>NUCLEOTIDE SEQUENCE [LARGE SCALE GENOMIC DNA]</scope>
    <source>
        <strain evidence="6 7">D216</strain>
    </source>
</reference>
<dbReference type="GO" id="GO:0008265">
    <property type="term" value="F:molybdenum cofactor sulfurtransferase activity"/>
    <property type="evidence" value="ECO:0007669"/>
    <property type="project" value="UniProtKB-UniRule"/>
</dbReference>